<accession>A0A916JY97</accession>
<organism evidence="4 5">
    <name type="scientific">Leucobacter soli</name>
    <dbReference type="NCBI Taxonomy" id="2812850"/>
    <lineage>
        <taxon>Bacteria</taxon>
        <taxon>Bacillati</taxon>
        <taxon>Actinomycetota</taxon>
        <taxon>Actinomycetes</taxon>
        <taxon>Micrococcales</taxon>
        <taxon>Microbacteriaceae</taxon>
        <taxon>Leucobacter</taxon>
    </lineage>
</organism>
<keyword evidence="5" id="KW-1185">Reference proteome</keyword>
<gene>
    <name evidence="4" type="ORF">LEUCIP111803_01307</name>
</gene>
<comment type="caution">
    <text evidence="4">The sequence shown here is derived from an EMBL/GenBank/DDBJ whole genome shotgun (WGS) entry which is preliminary data.</text>
</comment>
<feature type="domain" description="CdaR GGDEF-like" evidence="3">
    <location>
        <begin position="154"/>
        <end position="272"/>
    </location>
</feature>
<dbReference type="Pfam" id="PF13556">
    <property type="entry name" value="HTH_30"/>
    <property type="match status" value="1"/>
</dbReference>
<dbReference type="InterPro" id="IPR041522">
    <property type="entry name" value="CdaR_GGDEF"/>
</dbReference>
<dbReference type="Pfam" id="PF17853">
    <property type="entry name" value="GGDEF_2"/>
    <property type="match status" value="1"/>
</dbReference>
<dbReference type="Proteomes" id="UP000693892">
    <property type="component" value="Unassembled WGS sequence"/>
</dbReference>
<dbReference type="PANTHER" id="PTHR33744">
    <property type="entry name" value="CARBOHYDRATE DIACID REGULATOR"/>
    <property type="match status" value="1"/>
</dbReference>
<protein>
    <submittedName>
        <fullName evidence="4">Uncharacterized protein</fullName>
    </submittedName>
</protein>
<sequence length="390" mass="42631">MIEATPSFEGSAERSHPTGADDRLRHLVAAARSGGLSHILGSMRSALAAEVAFFDMAGNVLSAAPARTLWDFERVLAVHRRDAGADATLTALPVDVDGDIVGLLAARADRDPQRLLPVAIDLLALEIAKLRAKQFGQSQLLATLLEDIFEKRVSDEDAAARLVPFGIDAVERHRVIVGWNPAVPAGRRPLTWGSIYSLVHDQPDPLMRLWIGEQIVMVVPDDAMVWRLAETLQAHLSGGDRDAGTAARVGVGLSHSGTSGLRASYYEALTAVQEGSGVRSPNRIDLARLFVMTNTADSLRDMARTILGPLLEYDRSHSSELLRTLRVFLENNRSIQGTTEALFVHRNTLRYRRGQIEELLDMDLDDSAHIANLWLAFAIIDDETARDGEA</sequence>
<dbReference type="InterPro" id="IPR051448">
    <property type="entry name" value="CdaR-like_regulators"/>
</dbReference>
<dbReference type="InterPro" id="IPR025736">
    <property type="entry name" value="PucR_C-HTH_dom"/>
</dbReference>
<dbReference type="AlphaFoldDB" id="A0A916JY97"/>
<dbReference type="RefSeq" id="WP_218114926.1">
    <property type="nucleotide sequence ID" value="NZ_CAJVAP010000012.1"/>
</dbReference>
<evidence type="ECO:0000313" key="5">
    <source>
        <dbReference type="Proteomes" id="UP000693892"/>
    </source>
</evidence>
<evidence type="ECO:0000259" key="3">
    <source>
        <dbReference type="Pfam" id="PF17853"/>
    </source>
</evidence>
<proteinExistence type="predicted"/>
<evidence type="ECO:0000256" key="1">
    <source>
        <dbReference type="SAM" id="MobiDB-lite"/>
    </source>
</evidence>
<evidence type="ECO:0000313" key="4">
    <source>
        <dbReference type="EMBL" id="CAG7610367.1"/>
    </source>
</evidence>
<evidence type="ECO:0000259" key="2">
    <source>
        <dbReference type="Pfam" id="PF13556"/>
    </source>
</evidence>
<feature type="compositionally biased region" description="Basic and acidic residues" evidence="1">
    <location>
        <begin position="11"/>
        <end position="20"/>
    </location>
</feature>
<feature type="region of interest" description="Disordered" evidence="1">
    <location>
        <begin position="1"/>
        <end position="20"/>
    </location>
</feature>
<dbReference type="PANTHER" id="PTHR33744:SF1">
    <property type="entry name" value="DNA-BINDING TRANSCRIPTIONAL ACTIVATOR ADER"/>
    <property type="match status" value="1"/>
</dbReference>
<reference evidence="4" key="1">
    <citation type="submission" date="2021-06" db="EMBL/GenBank/DDBJ databases">
        <authorList>
            <person name="Criscuolo A."/>
        </authorList>
    </citation>
    <scope>NUCLEOTIDE SEQUENCE</scope>
    <source>
        <strain evidence="4">CIP111803</strain>
    </source>
</reference>
<dbReference type="EMBL" id="CAJVAP010000012">
    <property type="protein sequence ID" value="CAG7610367.1"/>
    <property type="molecule type" value="Genomic_DNA"/>
</dbReference>
<name>A0A916JY97_9MICO</name>
<feature type="domain" description="PucR C-terminal helix-turn-helix" evidence="2">
    <location>
        <begin position="321"/>
        <end position="379"/>
    </location>
</feature>